<comment type="caution">
    <text evidence="2">The sequence shown here is derived from an EMBL/GenBank/DDBJ whole genome shotgun (WGS) entry which is preliminary data.</text>
</comment>
<evidence type="ECO:0000313" key="3">
    <source>
        <dbReference type="Proteomes" id="UP001597083"/>
    </source>
</evidence>
<dbReference type="Proteomes" id="UP001597083">
    <property type="component" value="Unassembled WGS sequence"/>
</dbReference>
<evidence type="ECO:0000313" key="2">
    <source>
        <dbReference type="EMBL" id="MFD0852020.1"/>
    </source>
</evidence>
<keyword evidence="3" id="KW-1185">Reference proteome</keyword>
<organism evidence="2 3">
    <name type="scientific">Actinomadura adrarensis</name>
    <dbReference type="NCBI Taxonomy" id="1819600"/>
    <lineage>
        <taxon>Bacteria</taxon>
        <taxon>Bacillati</taxon>
        <taxon>Actinomycetota</taxon>
        <taxon>Actinomycetes</taxon>
        <taxon>Streptosporangiales</taxon>
        <taxon>Thermomonosporaceae</taxon>
        <taxon>Actinomadura</taxon>
    </lineage>
</organism>
<reference evidence="3" key="1">
    <citation type="journal article" date="2019" name="Int. J. Syst. Evol. Microbiol.">
        <title>The Global Catalogue of Microorganisms (GCM) 10K type strain sequencing project: providing services to taxonomists for standard genome sequencing and annotation.</title>
        <authorList>
            <consortium name="The Broad Institute Genomics Platform"/>
            <consortium name="The Broad Institute Genome Sequencing Center for Infectious Disease"/>
            <person name="Wu L."/>
            <person name="Ma J."/>
        </authorList>
    </citation>
    <scope>NUCLEOTIDE SEQUENCE [LARGE SCALE GENOMIC DNA]</scope>
    <source>
        <strain evidence="3">JCM 31696</strain>
    </source>
</reference>
<accession>A0ABW3CC43</accession>
<name>A0ABW3CC43_9ACTN</name>
<proteinExistence type="predicted"/>
<dbReference type="Pfam" id="PF19054">
    <property type="entry name" value="DUF5753"/>
    <property type="match status" value="1"/>
</dbReference>
<dbReference type="InterPro" id="IPR043917">
    <property type="entry name" value="DUF5753"/>
</dbReference>
<sequence length="180" mass="20566">RDALISESEASVVHTYAVQAVPELARAEPYARFLIAHDIMDLDEEQEWSLLRHRQEHQAGGRHRFLDVIVDEMALTMPVPREVMVAQLRHLLELGDGVRGRVRVVPRDAAIYEDRAHPFDVLEFPLVKDRVSLVHTILGIDFAFKDLTDIWEFIEERSALSPEESRELLGRHLTGLTADA</sequence>
<protein>
    <submittedName>
        <fullName evidence="2">Scr1 family TA system antitoxin-like transcriptional regulator</fullName>
    </submittedName>
</protein>
<gene>
    <name evidence="2" type="ORF">ACFQ07_07295</name>
</gene>
<feature type="domain" description="DUF5753" evidence="1">
    <location>
        <begin position="2"/>
        <end position="170"/>
    </location>
</feature>
<evidence type="ECO:0000259" key="1">
    <source>
        <dbReference type="Pfam" id="PF19054"/>
    </source>
</evidence>
<dbReference type="EMBL" id="JBHTIR010000990">
    <property type="protein sequence ID" value="MFD0852020.1"/>
    <property type="molecule type" value="Genomic_DNA"/>
</dbReference>
<feature type="non-terminal residue" evidence="2">
    <location>
        <position position="1"/>
    </location>
</feature>